<dbReference type="SUPFAM" id="SSF48508">
    <property type="entry name" value="Nuclear receptor ligand-binding domain"/>
    <property type="match status" value="1"/>
</dbReference>
<keyword evidence="10 12" id="KW-0675">Receptor</keyword>
<dbReference type="Pfam" id="PF00105">
    <property type="entry name" value="zf-C4"/>
    <property type="match status" value="1"/>
</dbReference>
<evidence type="ECO:0000256" key="8">
    <source>
        <dbReference type="ARBA" id="ARBA00023125"/>
    </source>
</evidence>
<dbReference type="InterPro" id="IPR001723">
    <property type="entry name" value="Nuclear_hrmn_rcpt"/>
</dbReference>
<dbReference type="PROSITE" id="PS51030">
    <property type="entry name" value="NUCLEAR_REC_DBD_2"/>
    <property type="match status" value="1"/>
</dbReference>
<dbReference type="SMART" id="SM00399">
    <property type="entry name" value="ZnF_C4"/>
    <property type="match status" value="1"/>
</dbReference>
<dbReference type="PROSITE" id="PS51843">
    <property type="entry name" value="NR_LBD"/>
    <property type="match status" value="1"/>
</dbReference>
<dbReference type="GO" id="GO:1990794">
    <property type="term" value="C:basolateral part of cell"/>
    <property type="evidence" value="ECO:0007669"/>
    <property type="project" value="UniProtKB-ARBA"/>
</dbReference>
<dbReference type="KEGG" id="amex:103035547"/>
<keyword evidence="9 12" id="KW-0804">Transcription</keyword>
<evidence type="ECO:0000256" key="12">
    <source>
        <dbReference type="RuleBase" id="RU004334"/>
    </source>
</evidence>
<dbReference type="AlphaFoldDB" id="A0A8T2LIP0"/>
<dbReference type="PANTHER" id="PTHR48092">
    <property type="entry name" value="KNIRPS-RELATED PROTEIN-RELATED"/>
    <property type="match status" value="1"/>
</dbReference>
<keyword evidence="8 12" id="KW-0238">DNA-binding</keyword>
<comment type="similarity">
    <text evidence="1">Belongs to the nuclear hormone receptor family. NR3 subfamily.</text>
</comment>
<evidence type="ECO:0000256" key="3">
    <source>
        <dbReference type="ARBA" id="ARBA00022723"/>
    </source>
</evidence>
<dbReference type="Gene3D" id="1.10.565.10">
    <property type="entry name" value="Retinoid X Receptor"/>
    <property type="match status" value="1"/>
</dbReference>
<dbReference type="EMBL" id="JAICCE010000010">
    <property type="protein sequence ID" value="KAG9271938.1"/>
    <property type="molecule type" value="Genomic_DNA"/>
</dbReference>
<sequence>MQQQRYCLQRWKSCLSHGCGSSAIYGGMFEASRGDELAGVSGVKTINLSEDWQSRRSMEKPCGTASECRSELALNSHPTLGGVEEPWIQQRQQQRLDRGAKGTLAEPNTIPNNFSVKTEEKHREDGVHFQAGDSQGHFSRHCAFPFYTHYYEASFPLHTISGYELPLGSPASLAEKVPEHLYPGGKFRSAVSSPGLLQTCRIPPPGFKHGLGDVRLLFPSQRICQVCGEQASGCHYGALTCGSCKVFFKRAATGKQKYLCASRNDCTIDKLRRRNCPSCRLKRCLESGMSLGGQKQKRIEQAEAAKSEPVQMSATVISPKPGLQTQHEMLSILERIEPAVVNAGHDQAQPDSADSLLTSLNELGERQLVTVVKWAKGIPGFQKLHLDDQMAAIQYSWMGIMVFALGWRSFKNVKARMLYFAPDLVFNDQRMQVSSMYEHCVRMCRLSESMGKLQVTQEEFLCMKALLLFSIVPEEGLKNQRCFDELRTTYINELDRLVTHTSHSNHAERLFQLTQLLDYLHPIVKKLHQFTYDLFVQSQSLSVKVNFPDMISHIISVHVPRILTGTARPILFHK</sequence>
<evidence type="ECO:0000259" key="13">
    <source>
        <dbReference type="PROSITE" id="PS51030"/>
    </source>
</evidence>
<keyword evidence="6 12" id="KW-0805">Transcription regulation</keyword>
<evidence type="ECO:0000256" key="9">
    <source>
        <dbReference type="ARBA" id="ARBA00023163"/>
    </source>
</evidence>
<dbReference type="PROSITE" id="PS00031">
    <property type="entry name" value="NUCLEAR_REC_DBD_1"/>
    <property type="match status" value="1"/>
</dbReference>
<dbReference type="PRINTS" id="PR00047">
    <property type="entry name" value="STROIDFINGER"/>
</dbReference>
<accession>A0A8T2LIP0</accession>
<evidence type="ECO:0000256" key="4">
    <source>
        <dbReference type="ARBA" id="ARBA00022771"/>
    </source>
</evidence>
<feature type="domain" description="NR LBD" evidence="14">
    <location>
        <begin position="325"/>
        <end position="553"/>
    </location>
</feature>
<evidence type="ECO:0000256" key="6">
    <source>
        <dbReference type="ARBA" id="ARBA00023015"/>
    </source>
</evidence>
<evidence type="ECO:0000259" key="14">
    <source>
        <dbReference type="PROSITE" id="PS51843"/>
    </source>
</evidence>
<keyword evidence="7" id="KW-0446">Lipid-binding</keyword>
<evidence type="ECO:0000256" key="10">
    <source>
        <dbReference type="ARBA" id="ARBA00023170"/>
    </source>
</evidence>
<comment type="subcellular location">
    <subcellularLocation>
        <location evidence="12">Nucleus</location>
    </subcellularLocation>
</comment>
<keyword evidence="3 12" id="KW-0479">Metal-binding</keyword>
<dbReference type="GO" id="GO:0005634">
    <property type="term" value="C:nucleus"/>
    <property type="evidence" value="ECO:0007669"/>
    <property type="project" value="UniProtKB-SubCell"/>
</dbReference>
<dbReference type="GO" id="GO:0051414">
    <property type="term" value="P:response to cortisol"/>
    <property type="evidence" value="ECO:0007669"/>
    <property type="project" value="UniProtKB-ARBA"/>
</dbReference>
<dbReference type="GO" id="GO:0001046">
    <property type="term" value="F:core promoter sequence-specific DNA binding"/>
    <property type="evidence" value="ECO:0007669"/>
    <property type="project" value="UniProtKB-ARBA"/>
</dbReference>
<dbReference type="InterPro" id="IPR013088">
    <property type="entry name" value="Znf_NHR/GATA"/>
</dbReference>
<name>A0A8T2LIP0_ASTMX</name>
<dbReference type="SUPFAM" id="SSF57716">
    <property type="entry name" value="Glucocorticoid receptor-like (DNA-binding domain)"/>
    <property type="match status" value="1"/>
</dbReference>
<evidence type="ECO:0000256" key="11">
    <source>
        <dbReference type="ARBA" id="ARBA00023242"/>
    </source>
</evidence>
<keyword evidence="4 12" id="KW-0863">Zinc-finger</keyword>
<gene>
    <name evidence="15" type="primary">AR</name>
    <name evidence="15" type="ORF">AMEX_G12877</name>
</gene>
<dbReference type="Pfam" id="PF00104">
    <property type="entry name" value="Hormone_recep"/>
    <property type="match status" value="1"/>
</dbReference>
<dbReference type="InterPro" id="IPR000536">
    <property type="entry name" value="Nucl_hrmn_rcpt_lig-bd"/>
</dbReference>
<proteinExistence type="inferred from homology"/>
<dbReference type="SMART" id="SM00430">
    <property type="entry name" value="HOLI"/>
    <property type="match status" value="1"/>
</dbReference>
<feature type="domain" description="Nuclear receptor" evidence="13">
    <location>
        <begin position="221"/>
        <end position="296"/>
    </location>
</feature>
<dbReference type="FunFam" id="3.30.50.10:FF:000139">
    <property type="entry name" value="Estrogen receptor beta a variant b"/>
    <property type="match status" value="1"/>
</dbReference>
<keyword evidence="11 12" id="KW-0539">Nucleus</keyword>
<dbReference type="Gene3D" id="3.30.50.10">
    <property type="entry name" value="Erythroid Transcription Factor GATA-1, subunit A"/>
    <property type="match status" value="1"/>
</dbReference>
<keyword evidence="2" id="KW-0754">Steroid-binding</keyword>
<dbReference type="GO" id="GO:1990239">
    <property type="term" value="F:steroid hormone binding"/>
    <property type="evidence" value="ECO:0007669"/>
    <property type="project" value="UniProtKB-ARBA"/>
</dbReference>
<dbReference type="Proteomes" id="UP000752171">
    <property type="component" value="Unassembled WGS sequence"/>
</dbReference>
<evidence type="ECO:0000313" key="16">
    <source>
        <dbReference type="Proteomes" id="UP000752171"/>
    </source>
</evidence>
<organism evidence="15 16">
    <name type="scientific">Astyanax mexicanus</name>
    <name type="common">Blind cave fish</name>
    <name type="synonym">Astyanax fasciatus mexicanus</name>
    <dbReference type="NCBI Taxonomy" id="7994"/>
    <lineage>
        <taxon>Eukaryota</taxon>
        <taxon>Metazoa</taxon>
        <taxon>Chordata</taxon>
        <taxon>Craniata</taxon>
        <taxon>Vertebrata</taxon>
        <taxon>Euteleostomi</taxon>
        <taxon>Actinopterygii</taxon>
        <taxon>Neopterygii</taxon>
        <taxon>Teleostei</taxon>
        <taxon>Ostariophysi</taxon>
        <taxon>Characiformes</taxon>
        <taxon>Characoidei</taxon>
        <taxon>Acestrorhamphidae</taxon>
        <taxon>Acestrorhamphinae</taxon>
        <taxon>Astyanax</taxon>
    </lineage>
</organism>
<dbReference type="OrthoDB" id="427368at2759"/>
<evidence type="ECO:0000256" key="5">
    <source>
        <dbReference type="ARBA" id="ARBA00022833"/>
    </source>
</evidence>
<reference evidence="15 16" key="1">
    <citation type="submission" date="2021-07" db="EMBL/GenBank/DDBJ databases">
        <authorList>
            <person name="Imarazene B."/>
            <person name="Zahm M."/>
            <person name="Klopp C."/>
            <person name="Cabau C."/>
            <person name="Beille S."/>
            <person name="Jouanno E."/>
            <person name="Castinel A."/>
            <person name="Lluch J."/>
            <person name="Gil L."/>
            <person name="Kuchtly C."/>
            <person name="Lopez Roques C."/>
            <person name="Donnadieu C."/>
            <person name="Parrinello H."/>
            <person name="Journot L."/>
            <person name="Du K."/>
            <person name="Schartl M."/>
            <person name="Retaux S."/>
            <person name="Guiguen Y."/>
        </authorList>
    </citation>
    <scope>NUCLEOTIDE SEQUENCE [LARGE SCALE GENOMIC DNA]</scope>
    <source>
        <strain evidence="15">Pach_M1</strain>
        <tissue evidence="15">Testis</tissue>
    </source>
</reference>
<dbReference type="InterPro" id="IPR001628">
    <property type="entry name" value="Znf_hrmn_rcpt"/>
</dbReference>
<dbReference type="FunFam" id="1.10.565.10:FF:000004">
    <property type="entry name" value="Androgen receptor variant"/>
    <property type="match status" value="1"/>
</dbReference>
<evidence type="ECO:0000313" key="15">
    <source>
        <dbReference type="EMBL" id="KAG9271938.1"/>
    </source>
</evidence>
<dbReference type="InterPro" id="IPR035500">
    <property type="entry name" value="NHR-like_dom_sf"/>
</dbReference>
<dbReference type="GO" id="GO:0008270">
    <property type="term" value="F:zinc ion binding"/>
    <property type="evidence" value="ECO:0007669"/>
    <property type="project" value="UniProtKB-KW"/>
</dbReference>
<dbReference type="GO" id="GO:0010628">
    <property type="term" value="P:positive regulation of gene expression"/>
    <property type="evidence" value="ECO:0007669"/>
    <property type="project" value="UniProtKB-ARBA"/>
</dbReference>
<comment type="caution">
    <text evidence="15">The sequence shown here is derived from an EMBL/GenBank/DDBJ whole genome shotgun (WGS) entry which is preliminary data.</text>
</comment>
<protein>
    <submittedName>
        <fullName evidence="15">Androgen receptor-like</fullName>
    </submittedName>
</protein>
<evidence type="ECO:0000256" key="7">
    <source>
        <dbReference type="ARBA" id="ARBA00023121"/>
    </source>
</evidence>
<dbReference type="PRINTS" id="PR00398">
    <property type="entry name" value="STRDHORMONER"/>
</dbReference>
<dbReference type="CDD" id="cd07173">
    <property type="entry name" value="NR_DBD_AR"/>
    <property type="match status" value="1"/>
</dbReference>
<dbReference type="GO" id="GO:0031963">
    <property type="term" value="F:nuclear cortisol receptor activity"/>
    <property type="evidence" value="ECO:0007669"/>
    <property type="project" value="UniProtKB-ARBA"/>
</dbReference>
<dbReference type="OMA" id="LVTVVKW"/>
<evidence type="ECO:0000256" key="2">
    <source>
        <dbReference type="ARBA" id="ARBA00022665"/>
    </source>
</evidence>
<evidence type="ECO:0000256" key="1">
    <source>
        <dbReference type="ARBA" id="ARBA00005413"/>
    </source>
</evidence>
<keyword evidence="5 12" id="KW-0862">Zinc</keyword>
<dbReference type="InterPro" id="IPR050200">
    <property type="entry name" value="Nuclear_hormone_rcpt_NR3"/>
</dbReference>